<dbReference type="SUPFAM" id="SSF56104">
    <property type="entry name" value="SAICAR synthase-like"/>
    <property type="match status" value="1"/>
</dbReference>
<keyword evidence="2 4" id="KW-0808">Transferase</keyword>
<dbReference type="Gene3D" id="3.30.470.160">
    <property type="entry name" value="Inositol polyphosphate kinase"/>
    <property type="match status" value="1"/>
</dbReference>
<reference evidence="6" key="1">
    <citation type="submission" date="2019-06" db="EMBL/GenBank/DDBJ databases">
        <authorList>
            <person name="Zheng W."/>
        </authorList>
    </citation>
    <scope>NUCLEOTIDE SEQUENCE</scope>
    <source>
        <strain evidence="6">QDHG01</strain>
    </source>
</reference>
<proteinExistence type="inferred from homology"/>
<dbReference type="GO" id="GO:0005737">
    <property type="term" value="C:cytoplasm"/>
    <property type="evidence" value="ECO:0007669"/>
    <property type="project" value="TreeGrafter"/>
</dbReference>
<dbReference type="PANTHER" id="PTHR12400">
    <property type="entry name" value="INOSITOL POLYPHOSPHATE KINASE"/>
    <property type="match status" value="1"/>
</dbReference>
<dbReference type="GO" id="GO:0005634">
    <property type="term" value="C:nucleus"/>
    <property type="evidence" value="ECO:0007669"/>
    <property type="project" value="TreeGrafter"/>
</dbReference>
<dbReference type="InterPro" id="IPR038286">
    <property type="entry name" value="IPK_sf"/>
</dbReference>
<dbReference type="AlphaFoldDB" id="A0A8J8SY85"/>
<evidence type="ECO:0000313" key="6">
    <source>
        <dbReference type="EMBL" id="TNV74706.1"/>
    </source>
</evidence>
<evidence type="ECO:0000256" key="4">
    <source>
        <dbReference type="RuleBase" id="RU363090"/>
    </source>
</evidence>
<name>A0A8J8SY85_HALGN</name>
<feature type="region of interest" description="Disordered" evidence="5">
    <location>
        <begin position="448"/>
        <end position="467"/>
    </location>
</feature>
<dbReference type="PANTHER" id="PTHR12400:SF21">
    <property type="entry name" value="KINASE"/>
    <property type="match status" value="1"/>
</dbReference>
<dbReference type="OrthoDB" id="2573163at2759"/>
<dbReference type="Pfam" id="PF03770">
    <property type="entry name" value="IPK"/>
    <property type="match status" value="1"/>
</dbReference>
<organism evidence="6 7">
    <name type="scientific">Halteria grandinella</name>
    <dbReference type="NCBI Taxonomy" id="5974"/>
    <lineage>
        <taxon>Eukaryota</taxon>
        <taxon>Sar</taxon>
        <taxon>Alveolata</taxon>
        <taxon>Ciliophora</taxon>
        <taxon>Intramacronucleata</taxon>
        <taxon>Spirotrichea</taxon>
        <taxon>Stichotrichia</taxon>
        <taxon>Sporadotrichida</taxon>
        <taxon>Halteriidae</taxon>
        <taxon>Halteria</taxon>
    </lineage>
</organism>
<sequence>MNHELAEQLATLVPLSSQQQNRILQIFFKQVSGHKYMFLDENKNICKMSNQNEINFYKQTCPQLLRDFVPEYRCDFHLVPGKDSIDLEEEFDITRYCPTTSISSASLNSSRSSLDSDFSQKELQSLLLDGMTHKNKGDDIQQLIECQNISAAATSDSQKVQTIADLSSTPTVEVYLGGPEVAVNQNVHSIEQIQKQISDLEVSSPQIQVGASGKLKKVKNQEQYIAKVECMQDELVNKQAWLGRLLRKTAKINYFEKPFACLENLTQSFKHPCMMDLKMGSLAYNPLKSQKQQLKIKNSTSGSVGFRISGMEVYQTLDKKIIFRNKYWGRSLKDSEILRSLALFFYNGCCVRVNAISTYIKKLQVFRDILTSCMGYRFHSSSLLLVYDGFLADQHINQKCERSEHCLLEKRFKAKKAGQKGENHQDQEMEEVCKLKLIDFANVFTPESVQGPSSGEDSDSQCHHMKTTPDEDLIKGVQNLISLLQAMISNPNLLDDISQE</sequence>
<dbReference type="Proteomes" id="UP000785679">
    <property type="component" value="Unassembled WGS sequence"/>
</dbReference>
<evidence type="ECO:0000256" key="2">
    <source>
        <dbReference type="ARBA" id="ARBA00022679"/>
    </source>
</evidence>
<evidence type="ECO:0000256" key="1">
    <source>
        <dbReference type="ARBA" id="ARBA00007374"/>
    </source>
</evidence>
<evidence type="ECO:0000256" key="5">
    <source>
        <dbReference type="SAM" id="MobiDB-lite"/>
    </source>
</evidence>
<evidence type="ECO:0000256" key="3">
    <source>
        <dbReference type="ARBA" id="ARBA00022777"/>
    </source>
</evidence>
<dbReference type="EMBL" id="RRYP01016700">
    <property type="protein sequence ID" value="TNV74706.1"/>
    <property type="molecule type" value="Genomic_DNA"/>
</dbReference>
<comment type="caution">
    <text evidence="6">The sequence shown here is derived from an EMBL/GenBank/DDBJ whole genome shotgun (WGS) entry which is preliminary data.</text>
</comment>
<gene>
    <name evidence="6" type="ORF">FGO68_gene15962</name>
</gene>
<dbReference type="GO" id="GO:0016301">
    <property type="term" value="F:kinase activity"/>
    <property type="evidence" value="ECO:0007669"/>
    <property type="project" value="UniProtKB-KW"/>
</dbReference>
<keyword evidence="7" id="KW-1185">Reference proteome</keyword>
<evidence type="ECO:0000313" key="7">
    <source>
        <dbReference type="Proteomes" id="UP000785679"/>
    </source>
</evidence>
<dbReference type="GO" id="GO:0032958">
    <property type="term" value="P:inositol phosphate biosynthetic process"/>
    <property type="evidence" value="ECO:0007669"/>
    <property type="project" value="InterPro"/>
</dbReference>
<keyword evidence="3 4" id="KW-0418">Kinase</keyword>
<comment type="similarity">
    <text evidence="1 4">Belongs to the inositol phosphokinase (IPK) family.</text>
</comment>
<dbReference type="InterPro" id="IPR005522">
    <property type="entry name" value="IPK"/>
</dbReference>
<dbReference type="EC" id="2.7.-.-" evidence="4"/>
<accession>A0A8J8SY85</accession>
<protein>
    <recommendedName>
        <fullName evidence="4">Kinase</fullName>
        <ecNumber evidence="4">2.7.-.-</ecNumber>
    </recommendedName>
</protein>